<proteinExistence type="predicted"/>
<dbReference type="GO" id="GO:0010181">
    <property type="term" value="F:FMN binding"/>
    <property type="evidence" value="ECO:0007669"/>
    <property type="project" value="InterPro"/>
</dbReference>
<keyword evidence="3" id="KW-0503">Monooxygenase</keyword>
<dbReference type="Pfam" id="PF01494">
    <property type="entry name" value="FAD_binding_3"/>
    <property type="match status" value="1"/>
</dbReference>
<evidence type="ECO:0000259" key="1">
    <source>
        <dbReference type="Pfam" id="PF00724"/>
    </source>
</evidence>
<dbReference type="Gene3D" id="3.20.20.70">
    <property type="entry name" value="Aldolase class I"/>
    <property type="match status" value="1"/>
</dbReference>
<name>A0A1M5L963_STRHI</name>
<gene>
    <name evidence="3" type="ORF">SAMN05444320_11130</name>
</gene>
<dbReference type="PANTHER" id="PTHR43303">
    <property type="entry name" value="NADPH DEHYDROGENASE C23G7.10C-RELATED"/>
    <property type="match status" value="1"/>
</dbReference>
<dbReference type="GO" id="GO:0050661">
    <property type="term" value="F:NADP binding"/>
    <property type="evidence" value="ECO:0007669"/>
    <property type="project" value="InterPro"/>
</dbReference>
<feature type="domain" description="FAD-binding" evidence="2">
    <location>
        <begin position="3"/>
        <end position="323"/>
    </location>
</feature>
<sequence>MRTTVVGAGPAGLYLAILLRKADRGHEVTVLERNAPDATFGWGVVFSEETLGALRDADPRTAVEIGDTFARWDTVDIRYRGRLLHSRGHSFSAISRKVLLDILQRRCRELGVDLRFGVQVEDAASVAELAASADLLVGADGVHSVVRRTYADAFGSTVEPQGCKYVWFGTDLVLDAFTFVFRDTEHGLFQVHSYPFDERTSTFIVECPEATWRRAGLDRMTERESIAFCEKLFAADLDGRRLLSNRSLWTSFPLVRNRSWHHENAVLLGDAAHTAHFSIGSGTKLAMEDAVALAGAFVRHGDVEAALVDYELRRQPVVERFQQAATESAAYFGRVERYTHLAPLQFAFNLLTRSGRISHANLEVRDPDFVRVLDSWFAHDAAGDPPPRLSVSPPPMFAPLRLAGRTVRDRIARSVPAVSTVDGHPVADTGREMAEAATGGAGLVLVGPVAVTPDGRTTPACPTLHTDAHGAEWRPHVDAVHASGALVGLQLSHAGRRGSTRPPDRGVDLPLREGGWPLLAASALPYGPFHPTPRAATEEELADLVVAFADAAGRAADAGFDLLELDVAHGHLLAGFLSPLTNRRDDAHGGALENRLRFPLDVLGAVRARWPAERPLAVRLTVTDWARGGLTVEEGIAAARALVDGGVDLVHVEAGQTVPHDDPPYRRGFLTALSDRVRNEVRVPTLVGGHLTTPDEINTAVAAGRADLCLLDLAPTPLDQELVAAGEVD</sequence>
<protein>
    <submittedName>
        <fullName evidence="3">Anthraniloyl-CoA monooxygenase</fullName>
    </submittedName>
</protein>
<dbReference type="Gene3D" id="3.50.50.60">
    <property type="entry name" value="FAD/NAD(P)-binding domain"/>
    <property type="match status" value="1"/>
</dbReference>
<dbReference type="GO" id="GO:0004497">
    <property type="term" value="F:monooxygenase activity"/>
    <property type="evidence" value="ECO:0007669"/>
    <property type="project" value="UniProtKB-KW"/>
</dbReference>
<dbReference type="RefSeq" id="WP_073488583.1">
    <property type="nucleotide sequence ID" value="NZ_FQVN01000011.1"/>
</dbReference>
<dbReference type="SUPFAM" id="SSF51905">
    <property type="entry name" value="FAD/NAD(P)-binding domain"/>
    <property type="match status" value="1"/>
</dbReference>
<dbReference type="STRING" id="2017.SAMN05444320_11130"/>
<dbReference type="InterPro" id="IPR002938">
    <property type="entry name" value="FAD-bd"/>
</dbReference>
<dbReference type="GO" id="GO:0003959">
    <property type="term" value="F:NADPH dehydrogenase activity"/>
    <property type="evidence" value="ECO:0007669"/>
    <property type="project" value="InterPro"/>
</dbReference>
<dbReference type="Pfam" id="PF00724">
    <property type="entry name" value="Oxidored_FMN"/>
    <property type="match status" value="1"/>
</dbReference>
<reference evidence="3 4" key="1">
    <citation type="submission" date="2016-11" db="EMBL/GenBank/DDBJ databases">
        <authorList>
            <person name="Jaros S."/>
            <person name="Januszkiewicz K."/>
            <person name="Wedrychowicz H."/>
        </authorList>
    </citation>
    <scope>NUCLEOTIDE SEQUENCE [LARGE SCALE GENOMIC DNA]</scope>
    <source>
        <strain evidence="3 4">DSM 44523</strain>
    </source>
</reference>
<dbReference type="Gene3D" id="3.30.9.20">
    <property type="match status" value="1"/>
</dbReference>
<evidence type="ECO:0000313" key="4">
    <source>
        <dbReference type="Proteomes" id="UP000184501"/>
    </source>
</evidence>
<dbReference type="InterPro" id="IPR044152">
    <property type="entry name" value="YqjM-like"/>
</dbReference>
<feature type="domain" description="NADH:flavin oxidoreductase/NADH oxidase N-terminal" evidence="1">
    <location>
        <begin position="396"/>
        <end position="708"/>
    </location>
</feature>
<keyword evidence="3" id="KW-0560">Oxidoreductase</keyword>
<organism evidence="3 4">
    <name type="scientific">Streptoalloteichus hindustanus</name>
    <dbReference type="NCBI Taxonomy" id="2017"/>
    <lineage>
        <taxon>Bacteria</taxon>
        <taxon>Bacillati</taxon>
        <taxon>Actinomycetota</taxon>
        <taxon>Actinomycetes</taxon>
        <taxon>Pseudonocardiales</taxon>
        <taxon>Pseudonocardiaceae</taxon>
        <taxon>Streptoalloteichus</taxon>
    </lineage>
</organism>
<keyword evidence="4" id="KW-1185">Reference proteome</keyword>
<dbReference type="EMBL" id="FQVN01000011">
    <property type="protein sequence ID" value="SHG61541.1"/>
    <property type="molecule type" value="Genomic_DNA"/>
</dbReference>
<evidence type="ECO:0000313" key="3">
    <source>
        <dbReference type="EMBL" id="SHG61541.1"/>
    </source>
</evidence>
<dbReference type="GO" id="GO:0071949">
    <property type="term" value="F:FAD binding"/>
    <property type="evidence" value="ECO:0007669"/>
    <property type="project" value="InterPro"/>
</dbReference>
<dbReference type="PRINTS" id="PR00420">
    <property type="entry name" value="RNGMNOXGNASE"/>
</dbReference>
<dbReference type="PANTHER" id="PTHR43303:SF3">
    <property type="entry name" value="BLR3436 PROTEIN"/>
    <property type="match status" value="1"/>
</dbReference>
<dbReference type="InterPro" id="IPR013785">
    <property type="entry name" value="Aldolase_TIM"/>
</dbReference>
<evidence type="ECO:0000259" key="2">
    <source>
        <dbReference type="Pfam" id="PF01494"/>
    </source>
</evidence>
<dbReference type="Proteomes" id="UP000184501">
    <property type="component" value="Unassembled WGS sequence"/>
</dbReference>
<dbReference type="OrthoDB" id="3169239at2"/>
<dbReference type="AlphaFoldDB" id="A0A1M5L963"/>
<dbReference type="InterPro" id="IPR036188">
    <property type="entry name" value="FAD/NAD-bd_sf"/>
</dbReference>
<dbReference type="InterPro" id="IPR001155">
    <property type="entry name" value="OxRdtase_FMN_N"/>
</dbReference>
<dbReference type="SUPFAM" id="SSF51395">
    <property type="entry name" value="FMN-linked oxidoreductases"/>
    <property type="match status" value="1"/>
</dbReference>
<accession>A0A1M5L963</accession>